<gene>
    <name evidence="1" type="ORF">MNBD_GAMMA09-3245</name>
</gene>
<accession>A0A3B0YLB7</accession>
<protein>
    <submittedName>
        <fullName evidence="1">Uncharacterized protein</fullName>
    </submittedName>
</protein>
<name>A0A3B0YLB7_9ZZZZ</name>
<dbReference type="AlphaFoldDB" id="A0A3B0YLB7"/>
<dbReference type="EMBL" id="UOFI01000146">
    <property type="protein sequence ID" value="VAW69166.1"/>
    <property type="molecule type" value="Genomic_DNA"/>
</dbReference>
<proteinExistence type="predicted"/>
<evidence type="ECO:0000313" key="1">
    <source>
        <dbReference type="EMBL" id="VAW69166.1"/>
    </source>
</evidence>
<reference evidence="1" key="1">
    <citation type="submission" date="2018-06" db="EMBL/GenBank/DDBJ databases">
        <authorList>
            <person name="Zhirakovskaya E."/>
        </authorList>
    </citation>
    <scope>NUCLEOTIDE SEQUENCE</scope>
</reference>
<sequence length="68" mass="7919">MINAPHIGRTVKFLVPLKMPLYFKRYPSHSHSNTEFKINFEIKPGVRNIADIQQLKHSPIIYKTATEL</sequence>
<organism evidence="1">
    <name type="scientific">hydrothermal vent metagenome</name>
    <dbReference type="NCBI Taxonomy" id="652676"/>
    <lineage>
        <taxon>unclassified sequences</taxon>
        <taxon>metagenomes</taxon>
        <taxon>ecological metagenomes</taxon>
    </lineage>
</organism>